<evidence type="ECO:0000313" key="1">
    <source>
        <dbReference type="EMBL" id="QHT81071.1"/>
    </source>
</evidence>
<protein>
    <submittedName>
        <fullName evidence="1">Uncharacterized protein</fullName>
    </submittedName>
</protein>
<dbReference type="EMBL" id="MN739977">
    <property type="protein sequence ID" value="QHT81071.1"/>
    <property type="molecule type" value="Genomic_DNA"/>
</dbReference>
<accession>A0A6C0HK80</accession>
<organism evidence="1">
    <name type="scientific">viral metagenome</name>
    <dbReference type="NCBI Taxonomy" id="1070528"/>
    <lineage>
        <taxon>unclassified sequences</taxon>
        <taxon>metagenomes</taxon>
        <taxon>organismal metagenomes</taxon>
    </lineage>
</organism>
<proteinExistence type="predicted"/>
<name>A0A6C0HK80_9ZZZZ</name>
<reference evidence="1" key="1">
    <citation type="journal article" date="2020" name="Nature">
        <title>Giant virus diversity and host interactions through global metagenomics.</title>
        <authorList>
            <person name="Schulz F."/>
            <person name="Roux S."/>
            <person name="Paez-Espino D."/>
            <person name="Jungbluth S."/>
            <person name="Walsh D.A."/>
            <person name="Denef V.J."/>
            <person name="McMahon K.D."/>
            <person name="Konstantinidis K.T."/>
            <person name="Eloe-Fadrosh E.A."/>
            <person name="Kyrpides N.C."/>
            <person name="Woyke T."/>
        </authorList>
    </citation>
    <scope>NUCLEOTIDE SEQUENCE</scope>
    <source>
        <strain evidence="1">GVMAG-M-3300023184-135</strain>
    </source>
</reference>
<dbReference type="AlphaFoldDB" id="A0A6C0HK80"/>
<sequence length="97" mass="9861">MSDSSSQKAPAPPAFGIDVADLVKRLIKYALEGLAVAVACYLLPGKKLQVNEIGTIALTALAVFAILDIYAPSVGSSARTGAGFGIGANLVGFPARL</sequence>